<organism evidence="1 2">
    <name type="scientific">Bhargavaea beijingensis</name>
    <dbReference type="NCBI Taxonomy" id="426756"/>
    <lineage>
        <taxon>Bacteria</taxon>
        <taxon>Bacillati</taxon>
        <taxon>Bacillota</taxon>
        <taxon>Bacilli</taxon>
        <taxon>Bacillales</taxon>
        <taxon>Caryophanaceae</taxon>
        <taxon>Bhargavaea</taxon>
    </lineage>
</organism>
<evidence type="ECO:0000313" key="2">
    <source>
        <dbReference type="Proteomes" id="UP000272481"/>
    </source>
</evidence>
<protein>
    <submittedName>
        <fullName evidence="1">DUF309 domain-containing protein</fullName>
    </submittedName>
</protein>
<dbReference type="InterPro" id="IPR005500">
    <property type="entry name" value="DUF309"/>
</dbReference>
<dbReference type="Proteomes" id="UP000272481">
    <property type="component" value="Unassembled WGS sequence"/>
</dbReference>
<dbReference type="SUPFAM" id="SSF140663">
    <property type="entry name" value="TTHA0068-like"/>
    <property type="match status" value="1"/>
</dbReference>
<dbReference type="Pfam" id="PF03745">
    <property type="entry name" value="DUF309"/>
    <property type="match status" value="1"/>
</dbReference>
<proteinExistence type="predicted"/>
<sequence>MIFVDPLRHPLFIKFIAYFNENQDYFECHEVLEDYWNLVAPRDRAHPLVGYIQSAVALYHWRRGNFRGAAKLFPKAERLLRLTFEDGSPFSDGVDLPAFLRNIRKAADAVEDGLPFVAFPIRVTDSAIRDAVSELVQNGAIPDLTGARLIHKHMLRDRGHILSGNEKRRSSRH</sequence>
<dbReference type="Gene3D" id="1.10.3450.10">
    <property type="entry name" value="TTHA0068-like"/>
    <property type="match status" value="1"/>
</dbReference>
<dbReference type="PANTHER" id="PTHR34796">
    <property type="entry name" value="EXPRESSED PROTEIN"/>
    <property type="match status" value="1"/>
</dbReference>
<dbReference type="EMBL" id="RWGW01000001">
    <property type="protein sequence ID" value="RSK37869.1"/>
    <property type="molecule type" value="Genomic_DNA"/>
</dbReference>
<dbReference type="PANTHER" id="PTHR34796:SF1">
    <property type="entry name" value="EXPRESSED PROTEIN"/>
    <property type="match status" value="1"/>
</dbReference>
<comment type="caution">
    <text evidence="1">The sequence shown here is derived from an EMBL/GenBank/DDBJ whole genome shotgun (WGS) entry which is preliminary data.</text>
</comment>
<dbReference type="InterPro" id="IPR023203">
    <property type="entry name" value="TTHA0068_sf"/>
</dbReference>
<gene>
    <name evidence="1" type="ORF">EJA12_00095</name>
</gene>
<name>A0ABX9ZHX8_9BACL</name>
<reference evidence="1 2" key="1">
    <citation type="submission" date="2018-12" db="EMBL/GenBank/DDBJ databases">
        <title>Comparitive functional genomics of dry heat resistant strains isolated from the viking spacecraft.</title>
        <authorList>
            <person name="Seuylemezian A."/>
            <person name="Vaishampayan P."/>
        </authorList>
    </citation>
    <scope>NUCLEOTIDE SEQUENCE [LARGE SCALE GENOMIC DNA]</scope>
    <source>
        <strain evidence="1 2">M6-11</strain>
    </source>
</reference>
<keyword evidence="2" id="KW-1185">Reference proteome</keyword>
<accession>A0ABX9ZHX8</accession>
<evidence type="ECO:0000313" key="1">
    <source>
        <dbReference type="EMBL" id="RSK37869.1"/>
    </source>
</evidence>